<dbReference type="EMBL" id="JAEPRD010000015">
    <property type="protein sequence ID" value="KAG2209477.1"/>
    <property type="molecule type" value="Genomic_DNA"/>
</dbReference>
<feature type="region of interest" description="Disordered" evidence="1">
    <location>
        <begin position="32"/>
        <end position="52"/>
    </location>
</feature>
<evidence type="ECO:0008006" key="5">
    <source>
        <dbReference type="Google" id="ProtNLM"/>
    </source>
</evidence>
<gene>
    <name evidence="3" type="ORF">INT47_008320</name>
</gene>
<comment type="caution">
    <text evidence="3">The sequence shown here is derived from an EMBL/GenBank/DDBJ whole genome shotgun (WGS) entry which is preliminary data.</text>
</comment>
<proteinExistence type="predicted"/>
<evidence type="ECO:0000313" key="3">
    <source>
        <dbReference type="EMBL" id="KAG2209477.1"/>
    </source>
</evidence>
<feature type="signal peptide" evidence="2">
    <location>
        <begin position="1"/>
        <end position="21"/>
    </location>
</feature>
<feature type="chain" id="PRO_5034091972" description="RxLR effector protein" evidence="2">
    <location>
        <begin position="22"/>
        <end position="89"/>
    </location>
</feature>
<keyword evidence="4" id="KW-1185">Reference proteome</keyword>
<evidence type="ECO:0000256" key="2">
    <source>
        <dbReference type="SAM" id="SignalP"/>
    </source>
</evidence>
<evidence type="ECO:0000313" key="4">
    <source>
        <dbReference type="Proteomes" id="UP000603453"/>
    </source>
</evidence>
<organism evidence="3 4">
    <name type="scientific">Mucor saturninus</name>
    <dbReference type="NCBI Taxonomy" id="64648"/>
    <lineage>
        <taxon>Eukaryota</taxon>
        <taxon>Fungi</taxon>
        <taxon>Fungi incertae sedis</taxon>
        <taxon>Mucoromycota</taxon>
        <taxon>Mucoromycotina</taxon>
        <taxon>Mucoromycetes</taxon>
        <taxon>Mucorales</taxon>
        <taxon>Mucorineae</taxon>
        <taxon>Mucoraceae</taxon>
        <taxon>Mucor</taxon>
    </lineage>
</organism>
<dbReference type="Proteomes" id="UP000603453">
    <property type="component" value="Unassembled WGS sequence"/>
</dbReference>
<protein>
    <recommendedName>
        <fullName evidence="5">RxLR effector protein</fullName>
    </recommendedName>
</protein>
<dbReference type="AlphaFoldDB" id="A0A8H7REG7"/>
<accession>A0A8H7REG7</accession>
<name>A0A8H7REG7_9FUNG</name>
<evidence type="ECO:0000256" key="1">
    <source>
        <dbReference type="SAM" id="MobiDB-lite"/>
    </source>
</evidence>
<reference evidence="3" key="1">
    <citation type="submission" date="2020-12" db="EMBL/GenBank/DDBJ databases">
        <title>Metabolic potential, ecology and presence of endohyphal bacteria is reflected in genomic diversity of Mucoromycotina.</title>
        <authorList>
            <person name="Muszewska A."/>
            <person name="Okrasinska A."/>
            <person name="Steczkiewicz K."/>
            <person name="Drgas O."/>
            <person name="Orlowska M."/>
            <person name="Perlinska-Lenart U."/>
            <person name="Aleksandrzak-Piekarczyk T."/>
            <person name="Szatraj K."/>
            <person name="Zielenkiewicz U."/>
            <person name="Pilsyk S."/>
            <person name="Malc E."/>
            <person name="Mieczkowski P."/>
            <person name="Kruszewska J.S."/>
            <person name="Biernat P."/>
            <person name="Pawlowska J."/>
        </authorList>
    </citation>
    <scope>NUCLEOTIDE SEQUENCE</scope>
    <source>
        <strain evidence="3">WA0000017839</strain>
    </source>
</reference>
<keyword evidence="2" id="KW-0732">Signal</keyword>
<sequence>MRSAIILFIAFTCSFLTLANANSIADNVQLSSAGPSKRNVGGNRYRNTGSGTSNVRLAHAKKFKKQKNKKGLTDDILNLLGGSKKGGLL</sequence>